<dbReference type="AlphaFoldDB" id="A0A852Y7X2"/>
<evidence type="ECO:0000256" key="1">
    <source>
        <dbReference type="ARBA" id="ARBA00022553"/>
    </source>
</evidence>
<accession>A0A852Y7X2</accession>
<dbReference type="SMART" id="SM00421">
    <property type="entry name" value="HTH_LUXR"/>
    <property type="match status" value="1"/>
</dbReference>
<dbReference type="Pfam" id="PF00072">
    <property type="entry name" value="Response_reg"/>
    <property type="match status" value="1"/>
</dbReference>
<dbReference type="InterPro" id="IPR058245">
    <property type="entry name" value="NreC/VraR/RcsB-like_REC"/>
</dbReference>
<dbReference type="SMART" id="SM00448">
    <property type="entry name" value="REC"/>
    <property type="match status" value="1"/>
</dbReference>
<dbReference type="GO" id="GO:0003677">
    <property type="term" value="F:DNA binding"/>
    <property type="evidence" value="ECO:0007669"/>
    <property type="project" value="UniProtKB-KW"/>
</dbReference>
<feature type="region of interest" description="Disordered" evidence="4">
    <location>
        <begin position="1"/>
        <end position="24"/>
    </location>
</feature>
<dbReference type="InterPro" id="IPR000792">
    <property type="entry name" value="Tscrpt_reg_LuxR_C"/>
</dbReference>
<dbReference type="Pfam" id="PF00196">
    <property type="entry name" value="GerE"/>
    <property type="match status" value="1"/>
</dbReference>
<feature type="domain" description="Response regulatory" evidence="6">
    <location>
        <begin position="27"/>
        <end position="143"/>
    </location>
</feature>
<reference evidence="7 8" key="1">
    <citation type="submission" date="2020-07" db="EMBL/GenBank/DDBJ databases">
        <title>Sequencing the genomes of 1000 actinobacteria strains.</title>
        <authorList>
            <person name="Klenk H.-P."/>
        </authorList>
    </citation>
    <scope>NUCLEOTIDE SEQUENCE [LARGE SCALE GENOMIC DNA]</scope>
    <source>
        <strain evidence="7 8">DSM 23141</strain>
    </source>
</reference>
<dbReference type="GO" id="GO:0000160">
    <property type="term" value="P:phosphorelay signal transduction system"/>
    <property type="evidence" value="ECO:0007669"/>
    <property type="project" value="InterPro"/>
</dbReference>
<dbReference type="PROSITE" id="PS00622">
    <property type="entry name" value="HTH_LUXR_1"/>
    <property type="match status" value="1"/>
</dbReference>
<dbReference type="InterPro" id="IPR001789">
    <property type="entry name" value="Sig_transdc_resp-reg_receiver"/>
</dbReference>
<dbReference type="Gene3D" id="3.40.50.2300">
    <property type="match status" value="1"/>
</dbReference>
<protein>
    <submittedName>
        <fullName evidence="7">Two-component system response regulator DesR</fullName>
    </submittedName>
</protein>
<organism evidence="7 8">
    <name type="scientific">Schumannella luteola</name>
    <dbReference type="NCBI Taxonomy" id="472059"/>
    <lineage>
        <taxon>Bacteria</taxon>
        <taxon>Bacillati</taxon>
        <taxon>Actinomycetota</taxon>
        <taxon>Actinomycetes</taxon>
        <taxon>Micrococcales</taxon>
        <taxon>Microbacteriaceae</taxon>
        <taxon>Schumannella</taxon>
    </lineage>
</organism>
<keyword evidence="2" id="KW-0238">DNA-binding</keyword>
<dbReference type="InterPro" id="IPR011006">
    <property type="entry name" value="CheY-like_superfamily"/>
</dbReference>
<evidence type="ECO:0000313" key="7">
    <source>
        <dbReference type="EMBL" id="NYG97404.1"/>
    </source>
</evidence>
<dbReference type="InterPro" id="IPR016032">
    <property type="entry name" value="Sig_transdc_resp-reg_C-effctor"/>
</dbReference>
<evidence type="ECO:0000259" key="5">
    <source>
        <dbReference type="PROSITE" id="PS50043"/>
    </source>
</evidence>
<dbReference type="GO" id="GO:0006355">
    <property type="term" value="P:regulation of DNA-templated transcription"/>
    <property type="evidence" value="ECO:0007669"/>
    <property type="project" value="InterPro"/>
</dbReference>
<dbReference type="PANTHER" id="PTHR43214:SF42">
    <property type="entry name" value="TRANSCRIPTIONAL REGULATORY PROTEIN DESR"/>
    <property type="match status" value="1"/>
</dbReference>
<dbReference type="InterPro" id="IPR036388">
    <property type="entry name" value="WH-like_DNA-bd_sf"/>
</dbReference>
<dbReference type="PANTHER" id="PTHR43214">
    <property type="entry name" value="TWO-COMPONENT RESPONSE REGULATOR"/>
    <property type="match status" value="1"/>
</dbReference>
<evidence type="ECO:0000313" key="8">
    <source>
        <dbReference type="Proteomes" id="UP000553888"/>
    </source>
</evidence>
<dbReference type="SUPFAM" id="SSF46894">
    <property type="entry name" value="C-terminal effector domain of the bipartite response regulators"/>
    <property type="match status" value="1"/>
</dbReference>
<dbReference type="InterPro" id="IPR039420">
    <property type="entry name" value="WalR-like"/>
</dbReference>
<proteinExistence type="predicted"/>
<sequence length="224" mass="24235">MSDPTASDLTTPDPTASDPGSPDAPIMVVLVDDEQLLRSALATLLPLEGRIEVVAQAEDGRGAIEAVRNHRPDVLAIDLEMPGMDGLEAVEAIVAERPQQSILMLTRHARPGVLRRALKLGVRGFLSKSAEPAEIAEVVRTLHGGGRWIAHEVLEASVVDDCPLTDRELDALRETREGYSVAVIARRLHLAGGTVRNYLSSAMQKTGTSTRHDAARFARDRGWL</sequence>
<dbReference type="PROSITE" id="PS50043">
    <property type="entry name" value="HTH_LUXR_2"/>
    <property type="match status" value="1"/>
</dbReference>
<dbReference type="SUPFAM" id="SSF52172">
    <property type="entry name" value="CheY-like"/>
    <property type="match status" value="1"/>
</dbReference>
<gene>
    <name evidence="7" type="ORF">BJ979_000030</name>
</gene>
<dbReference type="Proteomes" id="UP000553888">
    <property type="component" value="Unassembled WGS sequence"/>
</dbReference>
<feature type="domain" description="HTH luxR-type" evidence="5">
    <location>
        <begin position="157"/>
        <end position="222"/>
    </location>
</feature>
<dbReference type="CDD" id="cd17535">
    <property type="entry name" value="REC_NarL-like"/>
    <property type="match status" value="1"/>
</dbReference>
<feature type="modified residue" description="4-aspartylphosphate" evidence="3">
    <location>
        <position position="78"/>
    </location>
</feature>
<comment type="caution">
    <text evidence="7">The sequence shown here is derived from an EMBL/GenBank/DDBJ whole genome shotgun (WGS) entry which is preliminary data.</text>
</comment>
<evidence type="ECO:0000256" key="4">
    <source>
        <dbReference type="SAM" id="MobiDB-lite"/>
    </source>
</evidence>
<dbReference type="CDD" id="cd06170">
    <property type="entry name" value="LuxR_C_like"/>
    <property type="match status" value="1"/>
</dbReference>
<evidence type="ECO:0000256" key="3">
    <source>
        <dbReference type="PROSITE-ProRule" id="PRU00169"/>
    </source>
</evidence>
<keyword evidence="1 3" id="KW-0597">Phosphoprotein</keyword>
<dbReference type="PRINTS" id="PR00038">
    <property type="entry name" value="HTHLUXR"/>
</dbReference>
<dbReference type="EMBL" id="JACBZY010000001">
    <property type="protein sequence ID" value="NYG97404.1"/>
    <property type="molecule type" value="Genomic_DNA"/>
</dbReference>
<dbReference type="PROSITE" id="PS50110">
    <property type="entry name" value="RESPONSE_REGULATORY"/>
    <property type="match status" value="1"/>
</dbReference>
<keyword evidence="8" id="KW-1185">Reference proteome</keyword>
<feature type="compositionally biased region" description="Polar residues" evidence="4">
    <location>
        <begin position="1"/>
        <end position="14"/>
    </location>
</feature>
<evidence type="ECO:0000256" key="2">
    <source>
        <dbReference type="ARBA" id="ARBA00023125"/>
    </source>
</evidence>
<name>A0A852Y7X2_9MICO</name>
<dbReference type="Gene3D" id="1.10.10.10">
    <property type="entry name" value="Winged helix-like DNA-binding domain superfamily/Winged helix DNA-binding domain"/>
    <property type="match status" value="1"/>
</dbReference>
<evidence type="ECO:0000259" key="6">
    <source>
        <dbReference type="PROSITE" id="PS50110"/>
    </source>
</evidence>